<dbReference type="AlphaFoldDB" id="A0A5C6AUX5"/>
<comment type="caution">
    <text evidence="1">The sequence shown here is derived from an EMBL/GenBank/DDBJ whole genome shotgun (WGS) entry which is preliminary data.</text>
</comment>
<gene>
    <name evidence="1" type="ORF">Pla100_01950</name>
</gene>
<accession>A0A5C6AUX5</accession>
<evidence type="ECO:0000313" key="2">
    <source>
        <dbReference type="Proteomes" id="UP000316213"/>
    </source>
</evidence>
<dbReference type="EMBL" id="SJPM01000001">
    <property type="protein sequence ID" value="TWU03277.1"/>
    <property type="molecule type" value="Genomic_DNA"/>
</dbReference>
<dbReference type="Proteomes" id="UP000316213">
    <property type="component" value="Unassembled WGS sequence"/>
</dbReference>
<reference evidence="1 2" key="1">
    <citation type="submission" date="2019-02" db="EMBL/GenBank/DDBJ databases">
        <title>Deep-cultivation of Planctomycetes and their phenomic and genomic characterization uncovers novel biology.</title>
        <authorList>
            <person name="Wiegand S."/>
            <person name="Jogler M."/>
            <person name="Boedeker C."/>
            <person name="Pinto D."/>
            <person name="Vollmers J."/>
            <person name="Rivas-Marin E."/>
            <person name="Kohn T."/>
            <person name="Peeters S.H."/>
            <person name="Heuer A."/>
            <person name="Rast P."/>
            <person name="Oberbeckmann S."/>
            <person name="Bunk B."/>
            <person name="Jeske O."/>
            <person name="Meyerdierks A."/>
            <person name="Storesund J.E."/>
            <person name="Kallscheuer N."/>
            <person name="Luecker S."/>
            <person name="Lage O.M."/>
            <person name="Pohl T."/>
            <person name="Merkel B.J."/>
            <person name="Hornburger P."/>
            <person name="Mueller R.-W."/>
            <person name="Bruemmer F."/>
            <person name="Labrenz M."/>
            <person name="Spormann A.M."/>
            <person name="Op Den Camp H."/>
            <person name="Overmann J."/>
            <person name="Amann R."/>
            <person name="Jetten M.S.M."/>
            <person name="Mascher T."/>
            <person name="Medema M.H."/>
            <person name="Devos D.P."/>
            <person name="Kaster A.-K."/>
            <person name="Ovreas L."/>
            <person name="Rohde M."/>
            <person name="Galperin M.Y."/>
            <person name="Jogler C."/>
        </authorList>
    </citation>
    <scope>NUCLEOTIDE SEQUENCE [LARGE SCALE GENOMIC DNA]</scope>
    <source>
        <strain evidence="1 2">Pla100</strain>
    </source>
</reference>
<keyword evidence="2" id="KW-1185">Reference proteome</keyword>
<sequence>MLITRVDDVDFCGKTVLSGGFSCDFAGCAAGEACVCVIISWPLWPDPVQSDGLPDPHSDLDRN</sequence>
<name>A0A5C6AUX5_9BACT</name>
<protein>
    <submittedName>
        <fullName evidence="1">Uncharacterized protein</fullName>
    </submittedName>
</protein>
<proteinExistence type="predicted"/>
<organism evidence="1 2">
    <name type="scientific">Neorhodopirellula pilleata</name>
    <dbReference type="NCBI Taxonomy" id="2714738"/>
    <lineage>
        <taxon>Bacteria</taxon>
        <taxon>Pseudomonadati</taxon>
        <taxon>Planctomycetota</taxon>
        <taxon>Planctomycetia</taxon>
        <taxon>Pirellulales</taxon>
        <taxon>Pirellulaceae</taxon>
        <taxon>Neorhodopirellula</taxon>
    </lineage>
</organism>
<evidence type="ECO:0000313" key="1">
    <source>
        <dbReference type="EMBL" id="TWU03277.1"/>
    </source>
</evidence>